<dbReference type="SUPFAM" id="SSF55073">
    <property type="entry name" value="Nucleotide cyclase"/>
    <property type="match status" value="1"/>
</dbReference>
<protein>
    <submittedName>
        <fullName evidence="2">Diguanylate cyclase domain-containing protein</fullName>
        <ecNumber evidence="2">2.7.7.65</ecNumber>
    </submittedName>
</protein>
<dbReference type="SMART" id="SM00267">
    <property type="entry name" value="GGDEF"/>
    <property type="match status" value="1"/>
</dbReference>
<proteinExistence type="predicted"/>
<name>A0ABV9PXI3_9BACL</name>
<organism evidence="2 3">
    <name type="scientific">Effusibacillus consociatus</name>
    <dbReference type="NCBI Taxonomy" id="1117041"/>
    <lineage>
        <taxon>Bacteria</taxon>
        <taxon>Bacillati</taxon>
        <taxon>Bacillota</taxon>
        <taxon>Bacilli</taxon>
        <taxon>Bacillales</taxon>
        <taxon>Alicyclobacillaceae</taxon>
        <taxon>Effusibacillus</taxon>
    </lineage>
</organism>
<dbReference type="InterPro" id="IPR029787">
    <property type="entry name" value="Nucleotide_cyclase"/>
</dbReference>
<evidence type="ECO:0000259" key="1">
    <source>
        <dbReference type="PROSITE" id="PS50887"/>
    </source>
</evidence>
<evidence type="ECO:0000313" key="3">
    <source>
        <dbReference type="Proteomes" id="UP001596002"/>
    </source>
</evidence>
<dbReference type="PANTHER" id="PTHR46663">
    <property type="entry name" value="DIGUANYLATE CYCLASE DGCT-RELATED"/>
    <property type="match status" value="1"/>
</dbReference>
<dbReference type="PROSITE" id="PS50887">
    <property type="entry name" value="GGDEF"/>
    <property type="match status" value="1"/>
</dbReference>
<dbReference type="RefSeq" id="WP_380024854.1">
    <property type="nucleotide sequence ID" value="NZ_JBHSHC010000035.1"/>
</dbReference>
<dbReference type="GO" id="GO:0052621">
    <property type="term" value="F:diguanylate cyclase activity"/>
    <property type="evidence" value="ECO:0007669"/>
    <property type="project" value="UniProtKB-EC"/>
</dbReference>
<dbReference type="PANTHER" id="PTHR46663:SF3">
    <property type="entry name" value="SLL0267 PROTEIN"/>
    <property type="match status" value="1"/>
</dbReference>
<comment type="caution">
    <text evidence="2">The sequence shown here is derived from an EMBL/GenBank/DDBJ whole genome shotgun (WGS) entry which is preliminary data.</text>
</comment>
<gene>
    <name evidence="2" type="ORF">ACFO8Q_06205</name>
</gene>
<dbReference type="Gene3D" id="3.30.70.270">
    <property type="match status" value="1"/>
</dbReference>
<keyword evidence="2" id="KW-0548">Nucleotidyltransferase</keyword>
<dbReference type="InterPro" id="IPR052163">
    <property type="entry name" value="DGC-Regulatory_Protein"/>
</dbReference>
<sequence length="202" mass="22895">MITIPLFYLALVQERKINHYAYYDALTGLPNRYLLKDRFAVALAQVLRQKKLLAILFLDLDQFKSVNDTWGHAQGDVLLQNVAELLKMCVRPGDTISRLGGDEFVIMLQVTRCAEVTEVTQRILNNFSSPFVLDCGKISVTPTIGISVYPNDGDDLERLVKKADMAMYQAKEQGKNRFQFYSFDLSGKNKSTSHEIAHSRTV</sequence>
<feature type="domain" description="GGDEF" evidence="1">
    <location>
        <begin position="51"/>
        <end position="183"/>
    </location>
</feature>
<keyword evidence="2" id="KW-0808">Transferase</keyword>
<dbReference type="CDD" id="cd01949">
    <property type="entry name" value="GGDEF"/>
    <property type="match status" value="1"/>
</dbReference>
<dbReference type="InterPro" id="IPR043128">
    <property type="entry name" value="Rev_trsase/Diguanyl_cyclase"/>
</dbReference>
<dbReference type="EMBL" id="JBHSHC010000035">
    <property type="protein sequence ID" value="MFC4766961.1"/>
    <property type="molecule type" value="Genomic_DNA"/>
</dbReference>
<dbReference type="EC" id="2.7.7.65" evidence="2"/>
<dbReference type="Pfam" id="PF00990">
    <property type="entry name" value="GGDEF"/>
    <property type="match status" value="1"/>
</dbReference>
<accession>A0ABV9PXI3</accession>
<evidence type="ECO:0000313" key="2">
    <source>
        <dbReference type="EMBL" id="MFC4766961.1"/>
    </source>
</evidence>
<dbReference type="Proteomes" id="UP001596002">
    <property type="component" value="Unassembled WGS sequence"/>
</dbReference>
<dbReference type="NCBIfam" id="TIGR00254">
    <property type="entry name" value="GGDEF"/>
    <property type="match status" value="1"/>
</dbReference>
<keyword evidence="3" id="KW-1185">Reference proteome</keyword>
<reference evidence="3" key="1">
    <citation type="journal article" date="2019" name="Int. J. Syst. Evol. Microbiol.">
        <title>The Global Catalogue of Microorganisms (GCM) 10K type strain sequencing project: providing services to taxonomists for standard genome sequencing and annotation.</title>
        <authorList>
            <consortium name="The Broad Institute Genomics Platform"/>
            <consortium name="The Broad Institute Genome Sequencing Center for Infectious Disease"/>
            <person name="Wu L."/>
            <person name="Ma J."/>
        </authorList>
    </citation>
    <scope>NUCLEOTIDE SEQUENCE [LARGE SCALE GENOMIC DNA]</scope>
    <source>
        <strain evidence="3">WYCCWR 12678</strain>
    </source>
</reference>
<dbReference type="InterPro" id="IPR000160">
    <property type="entry name" value="GGDEF_dom"/>
</dbReference>